<keyword evidence="2" id="KW-1185">Reference proteome</keyword>
<evidence type="ECO:0000313" key="2">
    <source>
        <dbReference type="Proteomes" id="UP000324222"/>
    </source>
</evidence>
<dbReference type="EMBL" id="VSRR010090245">
    <property type="protein sequence ID" value="MPC92143.1"/>
    <property type="molecule type" value="Genomic_DNA"/>
</dbReference>
<name>A0A5B7JCR2_PORTR</name>
<accession>A0A5B7JCR2</accession>
<proteinExistence type="predicted"/>
<sequence>MSPASAVIPQGIYP</sequence>
<reference evidence="1 2" key="1">
    <citation type="submission" date="2019-05" db="EMBL/GenBank/DDBJ databases">
        <title>Another draft genome of Portunus trituberculatus and its Hox gene families provides insights of decapod evolution.</title>
        <authorList>
            <person name="Jeong J.-H."/>
            <person name="Song I."/>
            <person name="Kim S."/>
            <person name="Choi T."/>
            <person name="Kim D."/>
            <person name="Ryu S."/>
            <person name="Kim W."/>
        </authorList>
    </citation>
    <scope>NUCLEOTIDE SEQUENCE [LARGE SCALE GENOMIC DNA]</scope>
    <source>
        <tissue evidence="1">Muscle</tissue>
    </source>
</reference>
<dbReference type="Proteomes" id="UP000324222">
    <property type="component" value="Unassembled WGS sequence"/>
</dbReference>
<protein>
    <submittedName>
        <fullName evidence="1">Uncharacterized protein</fullName>
    </submittedName>
</protein>
<organism evidence="1 2">
    <name type="scientific">Portunus trituberculatus</name>
    <name type="common">Swimming crab</name>
    <name type="synonym">Neptunus trituberculatus</name>
    <dbReference type="NCBI Taxonomy" id="210409"/>
    <lineage>
        <taxon>Eukaryota</taxon>
        <taxon>Metazoa</taxon>
        <taxon>Ecdysozoa</taxon>
        <taxon>Arthropoda</taxon>
        <taxon>Crustacea</taxon>
        <taxon>Multicrustacea</taxon>
        <taxon>Malacostraca</taxon>
        <taxon>Eumalacostraca</taxon>
        <taxon>Eucarida</taxon>
        <taxon>Decapoda</taxon>
        <taxon>Pleocyemata</taxon>
        <taxon>Brachyura</taxon>
        <taxon>Eubrachyura</taxon>
        <taxon>Portunoidea</taxon>
        <taxon>Portunidae</taxon>
        <taxon>Portuninae</taxon>
        <taxon>Portunus</taxon>
    </lineage>
</organism>
<comment type="caution">
    <text evidence="1">The sequence shown here is derived from an EMBL/GenBank/DDBJ whole genome shotgun (WGS) entry which is preliminary data.</text>
</comment>
<gene>
    <name evidence="1" type="ORF">E2C01_087215</name>
</gene>
<evidence type="ECO:0000313" key="1">
    <source>
        <dbReference type="EMBL" id="MPC92143.1"/>
    </source>
</evidence>